<dbReference type="InterPro" id="IPR050535">
    <property type="entry name" value="DNA_Repair-Maintenance_Comp"/>
</dbReference>
<dbReference type="Gene3D" id="3.60.21.10">
    <property type="match status" value="1"/>
</dbReference>
<dbReference type="PANTHER" id="PTHR30337">
    <property type="entry name" value="COMPONENT OF ATP-DEPENDENT DSDNA EXONUCLEASE"/>
    <property type="match status" value="1"/>
</dbReference>
<keyword evidence="3" id="KW-0540">Nuclease</keyword>
<evidence type="ECO:0000256" key="1">
    <source>
        <dbReference type="ARBA" id="ARBA00022801"/>
    </source>
</evidence>
<evidence type="ECO:0000313" key="3">
    <source>
        <dbReference type="EMBL" id="HJH10758.1"/>
    </source>
</evidence>
<proteinExistence type="predicted"/>
<reference evidence="3" key="1">
    <citation type="journal article" date="2021" name="PeerJ">
        <title>Extensive microbial diversity within the chicken gut microbiome revealed by metagenomics and culture.</title>
        <authorList>
            <person name="Gilroy R."/>
            <person name="Ravi A."/>
            <person name="Getino M."/>
            <person name="Pursley I."/>
            <person name="Horton D.L."/>
            <person name="Alikhan N.F."/>
            <person name="Baker D."/>
            <person name="Gharbi K."/>
            <person name="Hall N."/>
            <person name="Watson M."/>
            <person name="Adriaenssens E.M."/>
            <person name="Foster-Nyarko E."/>
            <person name="Jarju S."/>
            <person name="Secka A."/>
            <person name="Antonio M."/>
            <person name="Oren A."/>
            <person name="Chaudhuri R.R."/>
            <person name="La Ragione R."/>
            <person name="Hildebrand F."/>
            <person name="Pallen M.J."/>
        </authorList>
    </citation>
    <scope>NUCLEOTIDE SEQUENCE</scope>
    <source>
        <strain evidence="3">CHK160-4876</strain>
    </source>
</reference>
<dbReference type="EMBL" id="DYTV01000044">
    <property type="protein sequence ID" value="HJH10758.1"/>
    <property type="molecule type" value="Genomic_DNA"/>
</dbReference>
<comment type="caution">
    <text evidence="3">The sequence shown here is derived from an EMBL/GenBank/DDBJ whole genome shotgun (WGS) entry which is preliminary data.</text>
</comment>
<feature type="domain" description="Calcineurin-like phosphoesterase" evidence="2">
    <location>
        <begin position="3"/>
        <end position="108"/>
    </location>
</feature>
<dbReference type="InterPro" id="IPR041796">
    <property type="entry name" value="Mre11_N"/>
</dbReference>
<keyword evidence="1" id="KW-0378">Hydrolase</keyword>
<accession>A0A921T4L1</accession>
<protein>
    <submittedName>
        <fullName evidence="3">DNA repair exonuclease</fullName>
    </submittedName>
</protein>
<gene>
    <name evidence="3" type="ORF">K8V30_03510</name>
</gene>
<dbReference type="Pfam" id="PF00149">
    <property type="entry name" value="Metallophos"/>
    <property type="match status" value="1"/>
</dbReference>
<evidence type="ECO:0000259" key="2">
    <source>
        <dbReference type="Pfam" id="PF00149"/>
    </source>
</evidence>
<dbReference type="SUPFAM" id="SSF56300">
    <property type="entry name" value="Metallo-dependent phosphatases"/>
    <property type="match status" value="1"/>
</dbReference>
<sequence length="386" mass="43865">MVRFLHISDLHIDRPFKGVTDLSLHALQVVRQSTFLAWQKIVQYAIEQQPDFILLVGDNYDGALRSLRAQQALQQGFEQLQAHNIPVIVSYGAHDYTDGVWSRFSYPDNVISMPSKTTTITLPIEGGVKITGCSYQRPQMPTALWDTYPQVDKKHIHIAMLYGEVTEQQLKAKGYDYTALGGQHESRVVTQQPYSAYSGTPQSTSALETGSRGFLDVTVTKGECVTKFIPIAPLVYLREEIDASTIRYANDLMVLSHNVCMRIRDKYQAAFVHLTLTNLTEEGSKLWHSTTEVEWLKVLREMESEQLPFVWLAKMEAVTNAPRPTTNAAQQVIETMHSWKEDDWQHVLASLYQNGTASRLLQETPIDVSTLLREAEQLFLRKMQES</sequence>
<dbReference type="InterPro" id="IPR029052">
    <property type="entry name" value="Metallo-depent_PP-like"/>
</dbReference>
<keyword evidence="3" id="KW-0269">Exonuclease</keyword>
<dbReference type="Proteomes" id="UP000700212">
    <property type="component" value="Unassembled WGS sequence"/>
</dbReference>
<dbReference type="PANTHER" id="PTHR30337:SF7">
    <property type="entry name" value="PHOSPHOESTERASE"/>
    <property type="match status" value="1"/>
</dbReference>
<dbReference type="GO" id="GO:0004527">
    <property type="term" value="F:exonuclease activity"/>
    <property type="evidence" value="ECO:0007669"/>
    <property type="project" value="UniProtKB-KW"/>
</dbReference>
<organism evidence="3 4">
    <name type="scientific">Metalysinibacillus jejuensis</name>
    <dbReference type="NCBI Taxonomy" id="914327"/>
    <lineage>
        <taxon>Bacteria</taxon>
        <taxon>Bacillati</taxon>
        <taxon>Bacillota</taxon>
        <taxon>Bacilli</taxon>
        <taxon>Bacillales</taxon>
        <taxon>Caryophanaceae</taxon>
        <taxon>Metalysinibacillus</taxon>
    </lineage>
</organism>
<dbReference type="CDD" id="cd00840">
    <property type="entry name" value="MPP_Mre11_N"/>
    <property type="match status" value="1"/>
</dbReference>
<dbReference type="AlphaFoldDB" id="A0A921T4L1"/>
<dbReference type="InterPro" id="IPR004843">
    <property type="entry name" value="Calcineurin-like_PHP"/>
</dbReference>
<evidence type="ECO:0000313" key="4">
    <source>
        <dbReference type="Proteomes" id="UP000700212"/>
    </source>
</evidence>
<reference evidence="3" key="2">
    <citation type="submission" date="2021-09" db="EMBL/GenBank/DDBJ databases">
        <authorList>
            <person name="Gilroy R."/>
        </authorList>
    </citation>
    <scope>NUCLEOTIDE SEQUENCE</scope>
    <source>
        <strain evidence="3">CHK160-4876</strain>
    </source>
</reference>
<name>A0A921T4L1_9BACL</name>